<accession>A0ABP9BT95</accession>
<evidence type="ECO:0000313" key="5">
    <source>
        <dbReference type="Proteomes" id="UP001500187"/>
    </source>
</evidence>
<reference evidence="5" key="1">
    <citation type="journal article" date="2019" name="Int. J. Syst. Evol. Microbiol.">
        <title>The Global Catalogue of Microorganisms (GCM) 10K type strain sequencing project: providing services to taxonomists for standard genome sequencing and annotation.</title>
        <authorList>
            <consortium name="The Broad Institute Genomics Platform"/>
            <consortium name="The Broad Institute Genome Sequencing Center for Infectious Disease"/>
            <person name="Wu L."/>
            <person name="Ma J."/>
        </authorList>
    </citation>
    <scope>NUCLEOTIDE SEQUENCE [LARGE SCALE GENOMIC DNA]</scope>
    <source>
        <strain evidence="5">JCM 18541</strain>
    </source>
</reference>
<comment type="caution">
    <text evidence="4">The sequence shown here is derived from an EMBL/GenBank/DDBJ whole genome shotgun (WGS) entry which is preliminary data.</text>
</comment>
<dbReference type="PANTHER" id="PTHR33969">
    <property type="entry name" value="SEGREGATION AND CONDENSATION PROTEIN A"/>
    <property type="match status" value="1"/>
</dbReference>
<feature type="region of interest" description="Disordered" evidence="3">
    <location>
        <begin position="263"/>
        <end position="282"/>
    </location>
</feature>
<keyword evidence="1" id="KW-0159">Chromosome partition</keyword>
<dbReference type="EMBL" id="BAABKP010000006">
    <property type="protein sequence ID" value="GAA4800007.1"/>
    <property type="molecule type" value="Genomic_DNA"/>
</dbReference>
<proteinExistence type="predicted"/>
<dbReference type="Pfam" id="PF02616">
    <property type="entry name" value="SMC_ScpA"/>
    <property type="match status" value="1"/>
</dbReference>
<evidence type="ECO:0000256" key="1">
    <source>
        <dbReference type="ARBA" id="ARBA00022829"/>
    </source>
</evidence>
<organism evidence="4 5">
    <name type="scientific">Rothia endophytica</name>
    <dbReference type="NCBI Taxonomy" id="1324766"/>
    <lineage>
        <taxon>Bacteria</taxon>
        <taxon>Bacillati</taxon>
        <taxon>Actinomycetota</taxon>
        <taxon>Actinomycetes</taxon>
        <taxon>Micrococcales</taxon>
        <taxon>Micrococcaceae</taxon>
        <taxon>Rothia</taxon>
    </lineage>
</organism>
<gene>
    <name evidence="4" type="ORF">GCM10023352_19980</name>
</gene>
<sequence length="282" mass="30753">MMVPTPVQELNAPPQTPASAPFALHLSNFEGPFDLLLHLITRKKLDITDIALAEVTDGFLSYISGVFDADTDRGLNTASEFLVTAATLLDLKAARLLPRGAAHITANTDLLEARDLLFARLLQYRAYREVTAVLEERYVAEAHRFPRTVALDPRFSKVLPELVFDLSPEEFARIAAAALNPARDKKGSSTPNSEVETDHLHRPLTTIAAEEAHIMAQLEERGKVTFTEIITGASAVEVAIVRFLAVLELFKEGALLVDQPQTLGPITVSAPPTAQHEESEGA</sequence>
<dbReference type="Proteomes" id="UP001500187">
    <property type="component" value="Unassembled WGS sequence"/>
</dbReference>
<evidence type="ECO:0000313" key="4">
    <source>
        <dbReference type="EMBL" id="GAA4800007.1"/>
    </source>
</evidence>
<dbReference type="Gene3D" id="6.10.250.2410">
    <property type="match status" value="1"/>
</dbReference>
<dbReference type="PANTHER" id="PTHR33969:SF2">
    <property type="entry name" value="SEGREGATION AND CONDENSATION PROTEIN A"/>
    <property type="match status" value="1"/>
</dbReference>
<name>A0ABP9BT95_9MICC</name>
<keyword evidence="5" id="KW-1185">Reference proteome</keyword>
<dbReference type="InterPro" id="IPR003768">
    <property type="entry name" value="ScpA"/>
</dbReference>
<evidence type="ECO:0000256" key="2">
    <source>
        <dbReference type="ARBA" id="ARBA00044777"/>
    </source>
</evidence>
<protein>
    <recommendedName>
        <fullName evidence="2">Segregation and condensation protein A</fullName>
    </recommendedName>
</protein>
<evidence type="ECO:0000256" key="3">
    <source>
        <dbReference type="SAM" id="MobiDB-lite"/>
    </source>
</evidence>